<dbReference type="Proteomes" id="UP000054023">
    <property type="component" value="Unassembled WGS sequence"/>
</dbReference>
<feature type="transmembrane region" description="Helical" evidence="1">
    <location>
        <begin position="26"/>
        <end position="45"/>
    </location>
</feature>
<name>A0A0W8II20_9MICC</name>
<dbReference type="STRING" id="317018.AVL63_10745"/>
<keyword evidence="4" id="KW-1185">Reference proteome</keyword>
<reference evidence="2" key="1">
    <citation type="submission" date="2015-12" db="EMBL/GenBank/DDBJ databases">
        <authorList>
            <person name="Shamseldin A."/>
            <person name="Moawad H."/>
            <person name="Abd El-Rahim W.M."/>
            <person name="Sadowsky M.J."/>
        </authorList>
    </citation>
    <scope>NUCLEOTIDE SEQUENCE [LARGE SCALE GENOMIC DNA]</scope>
    <source>
        <strain evidence="2">CD08_7</strain>
    </source>
</reference>
<dbReference type="RefSeq" id="WP_058887836.1">
    <property type="nucleotide sequence ID" value="NZ_BAAAKT010000004.1"/>
</dbReference>
<reference evidence="3 5" key="3">
    <citation type="submission" date="2020-08" db="EMBL/GenBank/DDBJ databases">
        <title>Sequencing the genomes of 1000 actinobacteria strains.</title>
        <authorList>
            <person name="Klenk H.-P."/>
        </authorList>
    </citation>
    <scope>NUCLEOTIDE SEQUENCE [LARGE SCALE GENOMIC DNA]</scope>
    <source>
        <strain evidence="3 5">DSM 19081</strain>
    </source>
</reference>
<evidence type="ECO:0000313" key="5">
    <source>
        <dbReference type="Proteomes" id="UP000546252"/>
    </source>
</evidence>
<evidence type="ECO:0000256" key="1">
    <source>
        <dbReference type="SAM" id="Phobius"/>
    </source>
</evidence>
<evidence type="ECO:0000313" key="4">
    <source>
        <dbReference type="Proteomes" id="UP000054023"/>
    </source>
</evidence>
<proteinExistence type="predicted"/>
<dbReference type="Proteomes" id="UP000546252">
    <property type="component" value="Unassembled WGS sequence"/>
</dbReference>
<gene>
    <name evidence="2" type="ORF">AVL63_10745</name>
    <name evidence="3" type="ORF">HNR24_002106</name>
</gene>
<accession>A0A0W8II20</accession>
<evidence type="ECO:0000313" key="3">
    <source>
        <dbReference type="EMBL" id="MBA8922173.1"/>
    </source>
</evidence>
<reference evidence="4" key="2">
    <citation type="submission" date="2015-12" db="EMBL/GenBank/DDBJ databases">
        <authorList>
            <person name="Nair G.R."/>
            <person name="Kaur G."/>
            <person name="Mayilraj S."/>
        </authorList>
    </citation>
    <scope>NUCLEOTIDE SEQUENCE [LARGE SCALE GENOMIC DNA]</scope>
    <source>
        <strain evidence="4">CD08_7</strain>
    </source>
</reference>
<sequence length="67" mass="6932">MRAALFVLVFAVTVIGASLAGSQNLAFVLLMGAAVAALASTVMTASGRQALRRTRGNLTQGWSRRPG</sequence>
<organism evidence="2 4">
    <name type="scientific">Nesterenkonia jeotgali</name>
    <dbReference type="NCBI Taxonomy" id="317018"/>
    <lineage>
        <taxon>Bacteria</taxon>
        <taxon>Bacillati</taxon>
        <taxon>Actinomycetota</taxon>
        <taxon>Actinomycetes</taxon>
        <taxon>Micrococcales</taxon>
        <taxon>Micrococcaceae</taxon>
        <taxon>Nesterenkonia</taxon>
    </lineage>
</organism>
<dbReference type="EMBL" id="JACJIH010000001">
    <property type="protein sequence ID" value="MBA8922173.1"/>
    <property type="molecule type" value="Genomic_DNA"/>
</dbReference>
<keyword evidence="1" id="KW-0812">Transmembrane</keyword>
<comment type="caution">
    <text evidence="2">The sequence shown here is derived from an EMBL/GenBank/DDBJ whole genome shotgun (WGS) entry which is preliminary data.</text>
</comment>
<keyword evidence="1" id="KW-0472">Membrane</keyword>
<protein>
    <submittedName>
        <fullName evidence="2">Uncharacterized protein</fullName>
    </submittedName>
</protein>
<dbReference type="AlphaFoldDB" id="A0A0W8II20"/>
<keyword evidence="1" id="KW-1133">Transmembrane helix</keyword>
<evidence type="ECO:0000313" key="2">
    <source>
        <dbReference type="EMBL" id="KUG59601.1"/>
    </source>
</evidence>
<dbReference type="EMBL" id="LQBM01000002">
    <property type="protein sequence ID" value="KUG59601.1"/>
    <property type="molecule type" value="Genomic_DNA"/>
</dbReference>